<accession>A0ABW3HNG3</accession>
<evidence type="ECO:0000256" key="5">
    <source>
        <dbReference type="ARBA" id="ARBA00022989"/>
    </source>
</evidence>
<evidence type="ECO:0000256" key="4">
    <source>
        <dbReference type="ARBA" id="ARBA00022692"/>
    </source>
</evidence>
<keyword evidence="4 7" id="KW-0812">Transmembrane</keyword>
<organism evidence="9 10">
    <name type="scientific">Paenibacillus chungangensis</name>
    <dbReference type="NCBI Taxonomy" id="696535"/>
    <lineage>
        <taxon>Bacteria</taxon>
        <taxon>Bacillati</taxon>
        <taxon>Bacillota</taxon>
        <taxon>Bacilli</taxon>
        <taxon>Bacillales</taxon>
        <taxon>Paenibacillaceae</taxon>
        <taxon>Paenibacillus</taxon>
    </lineage>
</organism>
<keyword evidence="2" id="KW-0813">Transport</keyword>
<keyword evidence="10" id="KW-1185">Reference proteome</keyword>
<proteinExistence type="predicted"/>
<dbReference type="PROSITE" id="PS50928">
    <property type="entry name" value="ABC_TM1"/>
    <property type="match status" value="1"/>
</dbReference>
<reference evidence="10" key="1">
    <citation type="journal article" date="2019" name="Int. J. Syst. Evol. Microbiol.">
        <title>The Global Catalogue of Microorganisms (GCM) 10K type strain sequencing project: providing services to taxonomists for standard genome sequencing and annotation.</title>
        <authorList>
            <consortium name="The Broad Institute Genomics Platform"/>
            <consortium name="The Broad Institute Genome Sequencing Center for Infectious Disease"/>
            <person name="Wu L."/>
            <person name="Ma J."/>
        </authorList>
    </citation>
    <scope>NUCLEOTIDE SEQUENCE [LARGE SCALE GENOMIC DNA]</scope>
    <source>
        <strain evidence="10">CCUG 59129</strain>
    </source>
</reference>
<evidence type="ECO:0000256" key="3">
    <source>
        <dbReference type="ARBA" id="ARBA00022475"/>
    </source>
</evidence>
<keyword evidence="6 7" id="KW-0472">Membrane</keyword>
<feature type="transmembrane region" description="Helical" evidence="7">
    <location>
        <begin position="112"/>
        <end position="131"/>
    </location>
</feature>
<evidence type="ECO:0000259" key="8">
    <source>
        <dbReference type="PROSITE" id="PS50928"/>
    </source>
</evidence>
<dbReference type="EMBL" id="JBHTJZ010000005">
    <property type="protein sequence ID" value="MFD0959053.1"/>
    <property type="molecule type" value="Genomic_DNA"/>
</dbReference>
<name>A0ABW3HNG3_9BACL</name>
<evidence type="ECO:0000313" key="10">
    <source>
        <dbReference type="Proteomes" id="UP001596989"/>
    </source>
</evidence>
<dbReference type="Gene3D" id="1.10.3720.10">
    <property type="entry name" value="MetI-like"/>
    <property type="match status" value="1"/>
</dbReference>
<keyword evidence="3" id="KW-1003">Cell membrane</keyword>
<dbReference type="PANTHER" id="PTHR43744:SF9">
    <property type="entry name" value="POLYGALACTURONAN_RHAMNOGALACTURONAN TRANSPORT SYSTEM PERMEASE PROTEIN YTCP"/>
    <property type="match status" value="1"/>
</dbReference>
<gene>
    <name evidence="9" type="ORF">ACFQ2I_06570</name>
</gene>
<comment type="caution">
    <text evidence="9">The sequence shown here is derived from an EMBL/GenBank/DDBJ whole genome shotgun (WGS) entry which is preliminary data.</text>
</comment>
<keyword evidence="5 7" id="KW-1133">Transmembrane helix</keyword>
<evidence type="ECO:0000256" key="1">
    <source>
        <dbReference type="ARBA" id="ARBA00004651"/>
    </source>
</evidence>
<dbReference type="CDD" id="cd06261">
    <property type="entry name" value="TM_PBP2"/>
    <property type="match status" value="1"/>
</dbReference>
<feature type="transmembrane region" description="Helical" evidence="7">
    <location>
        <begin position="143"/>
        <end position="164"/>
    </location>
</feature>
<comment type="subcellular location">
    <subcellularLocation>
        <location evidence="1">Cell membrane</location>
        <topology evidence="1">Multi-pass membrane protein</topology>
    </subcellularLocation>
</comment>
<evidence type="ECO:0000256" key="2">
    <source>
        <dbReference type="ARBA" id="ARBA00022448"/>
    </source>
</evidence>
<evidence type="ECO:0000313" key="9">
    <source>
        <dbReference type="EMBL" id="MFD0959053.1"/>
    </source>
</evidence>
<dbReference type="RefSeq" id="WP_377562894.1">
    <property type="nucleotide sequence ID" value="NZ_JBHTJZ010000005.1"/>
</dbReference>
<dbReference type="Proteomes" id="UP001596989">
    <property type="component" value="Unassembled WGS sequence"/>
</dbReference>
<dbReference type="SUPFAM" id="SSF161098">
    <property type="entry name" value="MetI-like"/>
    <property type="match status" value="1"/>
</dbReference>
<evidence type="ECO:0000256" key="6">
    <source>
        <dbReference type="ARBA" id="ARBA00023136"/>
    </source>
</evidence>
<evidence type="ECO:0000256" key="7">
    <source>
        <dbReference type="SAM" id="Phobius"/>
    </source>
</evidence>
<protein>
    <submittedName>
        <fullName evidence="9">Carbohydrate ABC transporter permease</fullName>
    </submittedName>
</protein>
<dbReference type="PANTHER" id="PTHR43744">
    <property type="entry name" value="ABC TRANSPORTER PERMEASE PROTEIN MG189-RELATED-RELATED"/>
    <property type="match status" value="1"/>
</dbReference>
<feature type="transmembrane region" description="Helical" evidence="7">
    <location>
        <begin position="185"/>
        <end position="207"/>
    </location>
</feature>
<dbReference type="InterPro" id="IPR000515">
    <property type="entry name" value="MetI-like"/>
</dbReference>
<feature type="transmembrane region" description="Helical" evidence="7">
    <location>
        <begin position="82"/>
        <end position="100"/>
    </location>
</feature>
<feature type="domain" description="ABC transmembrane type-1" evidence="8">
    <location>
        <begin position="75"/>
        <end position="275"/>
    </location>
</feature>
<sequence length="293" mass="33120">MVESMLWSRKLFVVLNYMLLSMLAFLCLFPILHVLAISFSSSTAASSGEVVLWPVDFNTAAYQYVLDNDAFMQSMGVSLKRIVVGSAIQMLLIVLTAFPLSKEARVFKWRTLYVWYFFVTLLFSGGLIPTYMVVKDTGLMDSIWALVLPIAVPVFSVVLLLNFFRALPKELEESAFIDGAGYMVTLWHIFVPLSKPAMATLLLFSLVSHWNAWFDGLIYMNSPENYPLQSYLQTVVIQHDPALTDVDENLMSQLSDRTLKSAQIFIGALPILLVYPFLQKYFMKGIVMGSVKE</sequence>
<feature type="transmembrane region" description="Helical" evidence="7">
    <location>
        <begin position="261"/>
        <end position="278"/>
    </location>
</feature>
<dbReference type="InterPro" id="IPR035906">
    <property type="entry name" value="MetI-like_sf"/>
</dbReference>